<dbReference type="PANTHER" id="PTHR47797:SF5">
    <property type="entry name" value="CELLOBIOSE DEHYDROGENASE CYTOCHROME DOMAIN-CONTAINING PROTEIN"/>
    <property type="match status" value="1"/>
</dbReference>
<name>A0ABR4DLN3_9PEZI</name>
<protein>
    <recommendedName>
        <fullName evidence="2">Cellobiose dehydrogenase-like cytochrome domain-containing protein</fullName>
    </recommendedName>
</protein>
<keyword evidence="1" id="KW-0732">Signal</keyword>
<evidence type="ECO:0000256" key="1">
    <source>
        <dbReference type="SAM" id="SignalP"/>
    </source>
</evidence>
<reference evidence="3 4" key="1">
    <citation type="journal article" date="2024" name="Commun. Biol.">
        <title>Comparative genomic analysis of thermophilic fungi reveals convergent evolutionary adaptations and gene losses.</title>
        <authorList>
            <person name="Steindorff A.S."/>
            <person name="Aguilar-Pontes M.V."/>
            <person name="Robinson A.J."/>
            <person name="Andreopoulos B."/>
            <person name="LaButti K."/>
            <person name="Kuo A."/>
            <person name="Mondo S."/>
            <person name="Riley R."/>
            <person name="Otillar R."/>
            <person name="Haridas S."/>
            <person name="Lipzen A."/>
            <person name="Grimwood J."/>
            <person name="Schmutz J."/>
            <person name="Clum A."/>
            <person name="Reid I.D."/>
            <person name="Moisan M.C."/>
            <person name="Butler G."/>
            <person name="Nguyen T.T.M."/>
            <person name="Dewar K."/>
            <person name="Conant G."/>
            <person name="Drula E."/>
            <person name="Henrissat B."/>
            <person name="Hansel C."/>
            <person name="Singer S."/>
            <person name="Hutchinson M.I."/>
            <person name="de Vries R.P."/>
            <person name="Natvig D.O."/>
            <person name="Powell A.J."/>
            <person name="Tsang A."/>
            <person name="Grigoriev I.V."/>
        </authorList>
    </citation>
    <scope>NUCLEOTIDE SEQUENCE [LARGE SCALE GENOMIC DNA]</scope>
    <source>
        <strain evidence="3 4">ATCC 22073</strain>
    </source>
</reference>
<accession>A0ABR4DLN3</accession>
<dbReference type="Pfam" id="PF16010">
    <property type="entry name" value="CDH-cyt"/>
    <property type="match status" value="1"/>
</dbReference>
<dbReference type="RefSeq" id="XP_070869465.1">
    <property type="nucleotide sequence ID" value="XM_071007244.1"/>
</dbReference>
<evidence type="ECO:0000313" key="4">
    <source>
        <dbReference type="Proteomes" id="UP001600064"/>
    </source>
</evidence>
<sequence length="263" mass="28761">MESHPVLNRLALLLTLVASVPTQGVGASPGVAQTGLSKRQSTVTRYCDNTQTPGLCYMESWHSVMPPPASIQPSTLVVRIAVPDGVSQGSPFQTVLQMVMPSYVKWAGFAWGGSMLNNPLMVFWWYNQTQPMVSSRWTSTRVSPGVYNDATYRILHTSQNASHWTAEVVCSGCSHWNGTSLKYNDSNAFKWALGVFDVVNPESLDTKTSYHNKVGVFSGNLSLARVPSDVFKKHIGEGGSPTPTPTTSWRVFPTFVPYPTSSP</sequence>
<evidence type="ECO:0000313" key="3">
    <source>
        <dbReference type="EMBL" id="KAL2270741.1"/>
    </source>
</evidence>
<dbReference type="PANTHER" id="PTHR47797">
    <property type="entry name" value="DEHYDROGENASE, PUTATIVE (AFU_ORTHOLOGUE AFUA_8G05805)-RELATED"/>
    <property type="match status" value="1"/>
</dbReference>
<proteinExistence type="predicted"/>
<gene>
    <name evidence="3" type="ORF">VTJ83DRAFT_112</name>
</gene>
<dbReference type="SUPFAM" id="SSF49344">
    <property type="entry name" value="CBD9-like"/>
    <property type="match status" value="1"/>
</dbReference>
<dbReference type="Proteomes" id="UP001600064">
    <property type="component" value="Unassembled WGS sequence"/>
</dbReference>
<feature type="chain" id="PRO_5045949522" description="Cellobiose dehydrogenase-like cytochrome domain-containing protein" evidence="1">
    <location>
        <begin position="28"/>
        <end position="263"/>
    </location>
</feature>
<keyword evidence="4" id="KW-1185">Reference proteome</keyword>
<feature type="signal peptide" evidence="1">
    <location>
        <begin position="1"/>
        <end position="27"/>
    </location>
</feature>
<dbReference type="GeneID" id="98121888"/>
<organism evidence="3 4">
    <name type="scientific">Remersonia thermophila</name>
    <dbReference type="NCBI Taxonomy" id="72144"/>
    <lineage>
        <taxon>Eukaryota</taxon>
        <taxon>Fungi</taxon>
        <taxon>Dikarya</taxon>
        <taxon>Ascomycota</taxon>
        <taxon>Pezizomycotina</taxon>
        <taxon>Sordariomycetes</taxon>
        <taxon>Sordariomycetidae</taxon>
        <taxon>Sordariales</taxon>
        <taxon>Sordariales incertae sedis</taxon>
        <taxon>Remersonia</taxon>
    </lineage>
</organism>
<evidence type="ECO:0000259" key="2">
    <source>
        <dbReference type="Pfam" id="PF16010"/>
    </source>
</evidence>
<comment type="caution">
    <text evidence="3">The sequence shown here is derived from an EMBL/GenBank/DDBJ whole genome shotgun (WGS) entry which is preliminary data.</text>
</comment>
<feature type="domain" description="Cellobiose dehydrogenase-like cytochrome" evidence="2">
    <location>
        <begin position="54"/>
        <end position="226"/>
    </location>
</feature>
<dbReference type="CDD" id="cd09630">
    <property type="entry name" value="CDH_like_cytochrome"/>
    <property type="match status" value="1"/>
</dbReference>
<dbReference type="EMBL" id="JAZGUE010000001">
    <property type="protein sequence ID" value="KAL2270741.1"/>
    <property type="molecule type" value="Genomic_DNA"/>
</dbReference>
<dbReference type="InterPro" id="IPR015920">
    <property type="entry name" value="Cellobiose_DH-like_cyt"/>
</dbReference>
<dbReference type="Gene3D" id="2.60.40.1210">
    <property type="entry name" value="Cellobiose dehydrogenase, cytochrome domain"/>
    <property type="match status" value="1"/>
</dbReference>